<dbReference type="Pfam" id="PF00153">
    <property type="entry name" value="Mito_carr"/>
    <property type="match status" value="1"/>
</dbReference>
<dbReference type="GO" id="GO:0005471">
    <property type="term" value="F:ATP:ADP antiporter activity"/>
    <property type="evidence" value="ECO:0007669"/>
    <property type="project" value="UniProtKB-UniRule"/>
</dbReference>
<dbReference type="GO" id="GO:0140021">
    <property type="term" value="P:mitochondrial ADP transmembrane transport"/>
    <property type="evidence" value="ECO:0007669"/>
    <property type="project" value="InterPro"/>
</dbReference>
<keyword evidence="7 17" id="KW-0812">Transmembrane</keyword>
<sequence length="192" mass="20999">MTDAAIPFIAKDFLVGELAVAISKTTTVPIKQVKLLLQVQHASRQITTDKQYKGTIDCMAHIPKEQGALSWCGNLANVIRYFPTQALNFAFKDKHKQTFLGGVDKRTQFWCYFAGNLASAADVAKLELKGNSEASVAAWLRSTNLMGLRACAKHLVCLCRVLSPTKLSTSVSMTLQRECFQIPTILTSSSAG</sequence>
<evidence type="ECO:0000256" key="6">
    <source>
        <dbReference type="ARBA" id="ARBA00022553"/>
    </source>
</evidence>
<evidence type="ECO:0000256" key="10">
    <source>
        <dbReference type="ARBA" id="ARBA00022829"/>
    </source>
</evidence>
<dbReference type="Gene3D" id="1.50.40.10">
    <property type="entry name" value="Mitochondrial carrier domain"/>
    <property type="match status" value="1"/>
</dbReference>
<keyword evidence="14 17" id="KW-0472">Membrane</keyword>
<evidence type="ECO:0000256" key="17">
    <source>
        <dbReference type="PROSITE-ProRule" id="PRU00282"/>
    </source>
</evidence>
<evidence type="ECO:0000256" key="19">
    <source>
        <dbReference type="RuleBase" id="RU368008"/>
    </source>
</evidence>
<dbReference type="PRINTS" id="PR00927">
    <property type="entry name" value="ADPTRNSLCASE"/>
</dbReference>
<evidence type="ECO:0000256" key="5">
    <source>
        <dbReference type="ARBA" id="ARBA00022481"/>
    </source>
</evidence>
<evidence type="ECO:0000256" key="15">
    <source>
        <dbReference type="ARBA" id="ARBA00024169"/>
    </source>
</evidence>
<feature type="repeat" description="Solcar" evidence="17">
    <location>
        <begin position="7"/>
        <end position="98"/>
    </location>
</feature>
<keyword evidence="4" id="KW-0050">Antiport</keyword>
<dbReference type="GO" id="GO:0007059">
    <property type="term" value="P:chromosome segregation"/>
    <property type="evidence" value="ECO:0007669"/>
    <property type="project" value="UniProtKB-KW"/>
</dbReference>
<evidence type="ECO:0000256" key="11">
    <source>
        <dbReference type="ARBA" id="ARBA00022989"/>
    </source>
</evidence>
<dbReference type="PROSITE" id="PS50920">
    <property type="entry name" value="SOLCAR"/>
    <property type="match status" value="1"/>
</dbReference>
<dbReference type="EMBL" id="CAAGRJ010016702">
    <property type="protein sequence ID" value="VFV32280.1"/>
    <property type="molecule type" value="Genomic_DNA"/>
</dbReference>
<comment type="similarity">
    <text evidence="2 18">Belongs to the mitochondrial carrier (TC 2.A.29) family.</text>
</comment>
<keyword evidence="12" id="KW-0007">Acetylation</keyword>
<evidence type="ECO:0000256" key="4">
    <source>
        <dbReference type="ARBA" id="ARBA00022449"/>
    </source>
</evidence>
<protein>
    <recommendedName>
        <fullName evidence="19">ADP/ATP translocase</fullName>
    </recommendedName>
    <alternativeName>
        <fullName evidence="19">ADP,ATP carrier protein</fullName>
    </alternativeName>
</protein>
<evidence type="ECO:0000256" key="18">
    <source>
        <dbReference type="RuleBase" id="RU000488"/>
    </source>
</evidence>
<keyword evidence="6" id="KW-0597">Phosphoprotein</keyword>
<dbReference type="GO" id="GO:1990544">
    <property type="term" value="P:mitochondrial ATP transmembrane transport"/>
    <property type="evidence" value="ECO:0007669"/>
    <property type="project" value="InterPro"/>
</dbReference>
<evidence type="ECO:0000256" key="2">
    <source>
        <dbReference type="ARBA" id="ARBA00006375"/>
    </source>
</evidence>
<keyword evidence="21" id="KW-1185">Reference proteome</keyword>
<keyword evidence="3 18" id="KW-0813">Transport</keyword>
<dbReference type="GO" id="GO:1901029">
    <property type="term" value="P:negative regulation of mitochondrial outer membrane permeabilization involved in apoptotic signaling pathway"/>
    <property type="evidence" value="ECO:0007669"/>
    <property type="project" value="TreeGrafter"/>
</dbReference>
<evidence type="ECO:0000256" key="8">
    <source>
        <dbReference type="ARBA" id="ARBA00022737"/>
    </source>
</evidence>
<dbReference type="GO" id="GO:0005743">
    <property type="term" value="C:mitochondrial inner membrane"/>
    <property type="evidence" value="ECO:0007669"/>
    <property type="project" value="UniProtKB-SubCell"/>
</dbReference>
<proteinExistence type="inferred from homology"/>
<evidence type="ECO:0000256" key="13">
    <source>
        <dbReference type="ARBA" id="ARBA00023128"/>
    </source>
</evidence>
<evidence type="ECO:0000256" key="7">
    <source>
        <dbReference type="ARBA" id="ARBA00022692"/>
    </source>
</evidence>
<dbReference type="InterPro" id="IPR018108">
    <property type="entry name" value="MCP_transmembrane"/>
</dbReference>
<accession>A0A485NGA6</accession>
<comment type="catalytic activity">
    <reaction evidence="16">
        <text>ADP(in) + ATP(out) = ADP(out) + ATP(in)</text>
        <dbReference type="Rhea" id="RHEA:34999"/>
        <dbReference type="ChEBI" id="CHEBI:30616"/>
        <dbReference type="ChEBI" id="CHEBI:456216"/>
    </reaction>
</comment>
<dbReference type="SUPFAM" id="SSF103506">
    <property type="entry name" value="Mitochondrial carrier"/>
    <property type="match status" value="1"/>
</dbReference>
<evidence type="ECO:0000256" key="12">
    <source>
        <dbReference type="ARBA" id="ARBA00022990"/>
    </source>
</evidence>
<dbReference type="PRINTS" id="PR00926">
    <property type="entry name" value="MITOCARRIER"/>
</dbReference>
<evidence type="ECO:0000313" key="21">
    <source>
        <dbReference type="Proteomes" id="UP000386466"/>
    </source>
</evidence>
<keyword evidence="9" id="KW-0999">Mitochondrion inner membrane</keyword>
<evidence type="ECO:0000256" key="16">
    <source>
        <dbReference type="ARBA" id="ARBA00024537"/>
    </source>
</evidence>
<name>A0A485NGA6_LYNPA</name>
<dbReference type="InterPro" id="IPR002067">
    <property type="entry name" value="MCP"/>
</dbReference>
<dbReference type="InterPro" id="IPR002113">
    <property type="entry name" value="ADT_euk_type"/>
</dbReference>
<dbReference type="Proteomes" id="UP000386466">
    <property type="component" value="Unassembled WGS sequence"/>
</dbReference>
<evidence type="ECO:0000256" key="9">
    <source>
        <dbReference type="ARBA" id="ARBA00022792"/>
    </source>
</evidence>
<dbReference type="InterPro" id="IPR023395">
    <property type="entry name" value="MCP_dom_sf"/>
</dbReference>
<keyword evidence="13" id="KW-0496">Mitochondrion</keyword>
<dbReference type="PANTHER" id="PTHR45635">
    <property type="entry name" value="ADP,ATP CARRIER PROTEIN 1-RELATED-RELATED"/>
    <property type="match status" value="1"/>
</dbReference>
<keyword evidence="11" id="KW-1133">Transmembrane helix</keyword>
<comment type="subcellular location">
    <subcellularLocation>
        <location evidence="19">Membrane</location>
        <topology evidence="19">Multi-pass membrane protein</topology>
    </subcellularLocation>
    <subcellularLocation>
        <location evidence="1">Mitochondrion inner membrane</location>
        <topology evidence="1">Multi-pass membrane protein</topology>
    </subcellularLocation>
</comment>
<gene>
    <name evidence="20" type="ORF">LYPA_23C003663</name>
</gene>
<dbReference type="PANTHER" id="PTHR45635:SF3">
    <property type="entry name" value="ADP_ATP TRANSLOCASE 2"/>
    <property type="match status" value="1"/>
</dbReference>
<evidence type="ECO:0000313" key="20">
    <source>
        <dbReference type="EMBL" id="VFV32280.1"/>
    </source>
</evidence>
<reference evidence="20 21" key="1">
    <citation type="submission" date="2019-01" db="EMBL/GenBank/DDBJ databases">
        <authorList>
            <person name="Alioto T."/>
            <person name="Alioto T."/>
        </authorList>
    </citation>
    <scope>NUCLEOTIDE SEQUENCE [LARGE SCALE GENOMIC DNA]</scope>
</reference>
<keyword evidence="10" id="KW-0159">Chromosome partition</keyword>
<keyword evidence="5" id="KW-0488">Methylation</keyword>
<comment type="function">
    <text evidence="19">Catalyzes the exchange of ADP and ATP across the membrane.</text>
</comment>
<evidence type="ECO:0000256" key="14">
    <source>
        <dbReference type="ARBA" id="ARBA00023136"/>
    </source>
</evidence>
<evidence type="ECO:0000256" key="3">
    <source>
        <dbReference type="ARBA" id="ARBA00022448"/>
    </source>
</evidence>
<organism evidence="20 21">
    <name type="scientific">Lynx pardinus</name>
    <name type="common">Iberian lynx</name>
    <name type="synonym">Felis pardina</name>
    <dbReference type="NCBI Taxonomy" id="191816"/>
    <lineage>
        <taxon>Eukaryota</taxon>
        <taxon>Metazoa</taxon>
        <taxon>Chordata</taxon>
        <taxon>Craniata</taxon>
        <taxon>Vertebrata</taxon>
        <taxon>Euteleostomi</taxon>
        <taxon>Mammalia</taxon>
        <taxon>Eutheria</taxon>
        <taxon>Laurasiatheria</taxon>
        <taxon>Carnivora</taxon>
        <taxon>Feliformia</taxon>
        <taxon>Felidae</taxon>
        <taxon>Felinae</taxon>
        <taxon>Lynx</taxon>
    </lineage>
</organism>
<comment type="catalytic activity">
    <reaction evidence="15">
        <text>H(+)(in) = H(+)(out)</text>
        <dbReference type="Rhea" id="RHEA:34979"/>
        <dbReference type="ChEBI" id="CHEBI:15378"/>
    </reaction>
</comment>
<evidence type="ECO:0000256" key="1">
    <source>
        <dbReference type="ARBA" id="ARBA00004448"/>
    </source>
</evidence>
<dbReference type="AlphaFoldDB" id="A0A485NGA6"/>
<keyword evidence="8" id="KW-0677">Repeat</keyword>
<comment type="subunit">
    <text evidence="19">Monomer.</text>
</comment>